<dbReference type="AlphaFoldDB" id="A0A366H7U3"/>
<feature type="region of interest" description="Disordered" evidence="1">
    <location>
        <begin position="36"/>
        <end position="61"/>
    </location>
</feature>
<keyword evidence="3" id="KW-1185">Reference proteome</keyword>
<reference evidence="2 3" key="1">
    <citation type="submission" date="2018-06" db="EMBL/GenBank/DDBJ databases">
        <title>Genomic Encyclopedia of Type Strains, Phase IV (KMG-IV): sequencing the most valuable type-strain genomes for metagenomic binning, comparative biology and taxonomic classification.</title>
        <authorList>
            <person name="Goeker M."/>
        </authorList>
    </citation>
    <scope>NUCLEOTIDE SEQUENCE [LARGE SCALE GENOMIC DNA]</scope>
    <source>
        <strain evidence="2 3">DSM 25532</strain>
    </source>
</reference>
<accession>A0A366H7U3</accession>
<dbReference type="Gene3D" id="3.90.320.10">
    <property type="match status" value="1"/>
</dbReference>
<dbReference type="EMBL" id="QNRR01000012">
    <property type="protein sequence ID" value="RBP38115.1"/>
    <property type="molecule type" value="Genomic_DNA"/>
</dbReference>
<proteinExistence type="predicted"/>
<feature type="compositionally biased region" description="Gly residues" evidence="1">
    <location>
        <begin position="176"/>
        <end position="185"/>
    </location>
</feature>
<evidence type="ECO:0000313" key="2">
    <source>
        <dbReference type="EMBL" id="RBP38115.1"/>
    </source>
</evidence>
<evidence type="ECO:0000313" key="3">
    <source>
        <dbReference type="Proteomes" id="UP000253426"/>
    </source>
</evidence>
<sequence>MNVLPDIRTARALYPWRPPGWELDYLYEPLPVPADHPELPLFPDGESGPGGRQASGDTIPEAERRERLPFPATRLDEPMPARMLNEFVYCPRLFYYEFVEGVFVENADTERGSAIHEKVDRGRGELPKVKKGKRKKKGEGEEVAELALQEEVGSDGERPGALEVGDTPLADDGQTADGGSGGGNNDGDDPFTLGDAELRAIGGGGEDGPH</sequence>
<feature type="region of interest" description="Disordered" evidence="1">
    <location>
        <begin position="126"/>
        <end position="210"/>
    </location>
</feature>
<name>A0A366H7U3_9BACT</name>
<feature type="compositionally biased region" description="Gly residues" evidence="1">
    <location>
        <begin position="201"/>
        <end position="210"/>
    </location>
</feature>
<comment type="caution">
    <text evidence="2">The sequence shown here is derived from an EMBL/GenBank/DDBJ whole genome shotgun (WGS) entry which is preliminary data.</text>
</comment>
<protein>
    <submittedName>
        <fullName evidence="2">Uncharacterized protein</fullName>
    </submittedName>
</protein>
<dbReference type="RefSeq" id="WP_170157415.1">
    <property type="nucleotide sequence ID" value="NZ_QNRR01000012.1"/>
</dbReference>
<gene>
    <name evidence="2" type="ORF">DES53_112113</name>
</gene>
<dbReference type="Proteomes" id="UP000253426">
    <property type="component" value="Unassembled WGS sequence"/>
</dbReference>
<dbReference type="InterPro" id="IPR011604">
    <property type="entry name" value="PDDEXK-like_dom_sf"/>
</dbReference>
<evidence type="ECO:0000256" key="1">
    <source>
        <dbReference type="SAM" id="MobiDB-lite"/>
    </source>
</evidence>
<organism evidence="2 3">
    <name type="scientific">Roseimicrobium gellanilyticum</name>
    <dbReference type="NCBI Taxonomy" id="748857"/>
    <lineage>
        <taxon>Bacteria</taxon>
        <taxon>Pseudomonadati</taxon>
        <taxon>Verrucomicrobiota</taxon>
        <taxon>Verrucomicrobiia</taxon>
        <taxon>Verrucomicrobiales</taxon>
        <taxon>Verrucomicrobiaceae</taxon>
        <taxon>Roseimicrobium</taxon>
    </lineage>
</organism>